<dbReference type="SUPFAM" id="SSF51206">
    <property type="entry name" value="cAMP-binding domain-like"/>
    <property type="match status" value="1"/>
</dbReference>
<reference evidence="3" key="1">
    <citation type="journal article" date="2019" name="Int. J. Syst. Evol. Microbiol.">
        <title>The Global Catalogue of Microorganisms (GCM) 10K type strain sequencing project: providing services to taxonomists for standard genome sequencing and annotation.</title>
        <authorList>
            <consortium name="The Broad Institute Genomics Platform"/>
            <consortium name="The Broad Institute Genome Sequencing Center for Infectious Disease"/>
            <person name="Wu L."/>
            <person name="Ma J."/>
        </authorList>
    </citation>
    <scope>NUCLEOTIDE SEQUENCE [LARGE SCALE GENOMIC DNA]</scope>
    <source>
        <strain evidence="3">CGMCC 1.15774</strain>
    </source>
</reference>
<dbReference type="InterPro" id="IPR018490">
    <property type="entry name" value="cNMP-bd_dom_sf"/>
</dbReference>
<evidence type="ECO:0000259" key="1">
    <source>
        <dbReference type="Pfam" id="PF00027"/>
    </source>
</evidence>
<gene>
    <name evidence="2" type="ORF">ACFOWS_02320</name>
</gene>
<dbReference type="Proteomes" id="UP001595841">
    <property type="component" value="Unassembled WGS sequence"/>
</dbReference>
<dbReference type="Gene3D" id="2.60.120.10">
    <property type="entry name" value="Jelly Rolls"/>
    <property type="match status" value="1"/>
</dbReference>
<dbReference type="CDD" id="cd00038">
    <property type="entry name" value="CAP_ED"/>
    <property type="match status" value="1"/>
</dbReference>
<dbReference type="InterPro" id="IPR000595">
    <property type="entry name" value="cNMP-bd_dom"/>
</dbReference>
<dbReference type="EMBL" id="JBHSCL010000003">
    <property type="protein sequence ID" value="MFC4218948.1"/>
    <property type="molecule type" value="Genomic_DNA"/>
</dbReference>
<feature type="domain" description="Cyclic nucleotide-binding" evidence="1">
    <location>
        <begin position="27"/>
        <end position="114"/>
    </location>
</feature>
<evidence type="ECO:0000313" key="2">
    <source>
        <dbReference type="EMBL" id="MFC4218948.1"/>
    </source>
</evidence>
<evidence type="ECO:0000313" key="3">
    <source>
        <dbReference type="Proteomes" id="UP001595841"/>
    </source>
</evidence>
<dbReference type="Pfam" id="PF00027">
    <property type="entry name" value="cNMP_binding"/>
    <property type="match status" value="1"/>
</dbReference>
<organism evidence="2 3">
    <name type="scientific">Flagellimonas marina</name>
    <dbReference type="NCBI Taxonomy" id="1775168"/>
    <lineage>
        <taxon>Bacteria</taxon>
        <taxon>Pseudomonadati</taxon>
        <taxon>Bacteroidota</taxon>
        <taxon>Flavobacteriia</taxon>
        <taxon>Flavobacteriales</taxon>
        <taxon>Flavobacteriaceae</taxon>
        <taxon>Flagellimonas</taxon>
    </lineage>
</organism>
<comment type="caution">
    <text evidence="2">The sequence shown here is derived from an EMBL/GenBank/DDBJ whole genome shotgun (WGS) entry which is preliminary data.</text>
</comment>
<name>A0ABV8PFH7_9FLAO</name>
<proteinExistence type="predicted"/>
<sequence length="186" mass="21918">MVRADKYITSKNLIEWNIEHNLGLTTQSVKRGALFLEAGQRCEYFYFVLKGLVRIYYHDLNGNEITHWFSSKNSMITSPFSFLKKEENILYFEALEETELMLITSEQLNTIISRFKSIEKVFRNLYAEFAMVLSRRVISIQTETAEERYLKLMKEHPYLFQKAKLGHIASYLGITPQSLSRIRKNL</sequence>
<protein>
    <submittedName>
        <fullName evidence="2">Crp/Fnr family transcriptional regulator</fullName>
    </submittedName>
</protein>
<dbReference type="RefSeq" id="WP_379762335.1">
    <property type="nucleotide sequence ID" value="NZ_JBHSCL010000003.1"/>
</dbReference>
<accession>A0ABV8PFH7</accession>
<keyword evidence="3" id="KW-1185">Reference proteome</keyword>
<dbReference type="InterPro" id="IPR014710">
    <property type="entry name" value="RmlC-like_jellyroll"/>
</dbReference>